<evidence type="ECO:0000313" key="4">
    <source>
        <dbReference type="EMBL" id="EAC0790405.1"/>
    </source>
</evidence>
<name>A0A3Z6QTS3_SALEB</name>
<dbReference type="SUPFAM" id="SSF48557">
    <property type="entry name" value="L-aspartase-like"/>
    <property type="match status" value="1"/>
</dbReference>
<dbReference type="AlphaFoldDB" id="A0A3Z6QTS3"/>
<evidence type="ECO:0000256" key="2">
    <source>
        <dbReference type="ARBA" id="ARBA00023239"/>
    </source>
</evidence>
<proteinExistence type="inferred from homology"/>
<keyword evidence="1" id="KW-0949">S-adenosyl-L-methionine</keyword>
<dbReference type="CDD" id="cd09281">
    <property type="entry name" value="UPF0066"/>
    <property type="match status" value="1"/>
</dbReference>
<dbReference type="SUPFAM" id="SSF118196">
    <property type="entry name" value="YaeB-like"/>
    <property type="match status" value="1"/>
</dbReference>
<accession>A0A3Z6QTS3</accession>
<dbReference type="PRINTS" id="PR00149">
    <property type="entry name" value="FUMRATELYASE"/>
</dbReference>
<dbReference type="InterPro" id="IPR019468">
    <property type="entry name" value="AdenyloSucc_lyase_C"/>
</dbReference>
<dbReference type="GO" id="GO:0032259">
    <property type="term" value="P:methylation"/>
    <property type="evidence" value="ECO:0007669"/>
    <property type="project" value="UniProtKB-KW"/>
</dbReference>
<dbReference type="CDD" id="cd01597">
    <property type="entry name" value="pCLME"/>
    <property type="match status" value="1"/>
</dbReference>
<comment type="caution">
    <text evidence="4">The sequence shown here is derived from an EMBL/GenBank/DDBJ whole genome shotgun (WGS) entry which is preliminary data.</text>
</comment>
<dbReference type="Pfam" id="PF01980">
    <property type="entry name" value="TrmO_N"/>
    <property type="match status" value="1"/>
</dbReference>
<organism evidence="4">
    <name type="scientific">Salmonella enterica subsp. enterica serovar Java</name>
    <dbReference type="NCBI Taxonomy" id="224729"/>
    <lineage>
        <taxon>Bacteria</taxon>
        <taxon>Pseudomonadati</taxon>
        <taxon>Pseudomonadota</taxon>
        <taxon>Gammaproteobacteria</taxon>
        <taxon>Enterobacterales</taxon>
        <taxon>Enterobacteriaceae</taxon>
        <taxon>Salmonella</taxon>
    </lineage>
</organism>
<evidence type="ECO:0000256" key="3">
    <source>
        <dbReference type="ARBA" id="ARBA00033753"/>
    </source>
</evidence>
<dbReference type="PANTHER" id="PTHR43172">
    <property type="entry name" value="ADENYLOSUCCINATE LYASE"/>
    <property type="match status" value="1"/>
</dbReference>
<dbReference type="EMBL" id="AAAGSE010000084">
    <property type="protein sequence ID" value="EAC0790405.1"/>
    <property type="molecule type" value="Genomic_DNA"/>
</dbReference>
<dbReference type="Gene3D" id="1.10.40.30">
    <property type="entry name" value="Fumarase/aspartase (C-terminal domain)"/>
    <property type="match status" value="1"/>
</dbReference>
<keyword evidence="2" id="KW-0456">Lyase</keyword>
<dbReference type="GO" id="GO:0005829">
    <property type="term" value="C:cytosol"/>
    <property type="evidence" value="ECO:0007669"/>
    <property type="project" value="TreeGrafter"/>
</dbReference>
<dbReference type="Gene3D" id="2.40.30.70">
    <property type="entry name" value="YaeB-like"/>
    <property type="match status" value="1"/>
</dbReference>
<dbReference type="Pfam" id="PF00206">
    <property type="entry name" value="Lyase_1"/>
    <property type="match status" value="1"/>
</dbReference>
<dbReference type="InterPro" id="IPR008948">
    <property type="entry name" value="L-Aspartase-like"/>
</dbReference>
<gene>
    <name evidence="4" type="primary">tsaA</name>
    <name evidence="4" type="ORF">D6K54_27515</name>
</gene>
<keyword evidence="4" id="KW-0489">Methyltransferase</keyword>
<dbReference type="GO" id="GO:0044208">
    <property type="term" value="P:'de novo' AMP biosynthetic process"/>
    <property type="evidence" value="ECO:0007669"/>
    <property type="project" value="TreeGrafter"/>
</dbReference>
<dbReference type="GO" id="GO:0070626">
    <property type="term" value="F:(S)-2-(5-amino-1-(5-phospho-D-ribosyl)imidazole-4-carboxamido) succinate lyase (fumarate-forming) activity"/>
    <property type="evidence" value="ECO:0007669"/>
    <property type="project" value="TreeGrafter"/>
</dbReference>
<keyword evidence="4" id="KW-0808">Transferase</keyword>
<dbReference type="PANTHER" id="PTHR43172:SF1">
    <property type="entry name" value="ADENYLOSUCCINATE LYASE"/>
    <property type="match status" value="1"/>
</dbReference>
<dbReference type="InterPro" id="IPR023370">
    <property type="entry name" value="TrmO-like_N"/>
</dbReference>
<dbReference type="InterPro" id="IPR022761">
    <property type="entry name" value="Fumarate_lyase_N"/>
</dbReference>
<dbReference type="Proteomes" id="UP000839631">
    <property type="component" value="Unassembled WGS sequence"/>
</dbReference>
<evidence type="ECO:0000256" key="1">
    <source>
        <dbReference type="ARBA" id="ARBA00022691"/>
    </source>
</evidence>
<comment type="similarity">
    <text evidence="3">Belongs to the tRNA methyltransferase O family.</text>
</comment>
<dbReference type="InterPro" id="IPR000362">
    <property type="entry name" value="Fumarate_lyase_fam"/>
</dbReference>
<dbReference type="SMART" id="SM00998">
    <property type="entry name" value="ADSL_C"/>
    <property type="match status" value="1"/>
</dbReference>
<sequence length="599" mass="68069">MISHPFDYELQENIYSTSEVKCLYDEKTRVKRWIEIEKVIAKVQGELGIIPAYDAEVIMNVCKFENLDYDKLICDYQNSKNTLVPILNSLYRLCGSSSQYLHYGVTTQDIIDTGEMLALKNSLNIIFRDINRLSAEILKLTKKYKNSVMVGRTHGQHALPITFGLKSSIWLDEINRHKNRVYRYYNDIYGQMGGAVGTLAAIPEAVLVKKKVMEHLGLSYSLAAWHNARDRVAETAAGLTLLSTTLSKIANEIILLGYSEINEIREGDFNHSVANSSSMPHKNNPVLCQRVVTMATQNRALLSIIIENMTHTHERDPRNLWSEWLSLPQIVIYTSAILENMLSIFKSININPVEMKNNLYKSKNSVISEALMYGLSRKLGKPEAHKLLREINIKRVKENKDIIDLLNDNKIIDILDEETKNIIQNPSQYIGKSEDIIESILHETVNIENADSVQLKKFDISPIGIIQTIYNNLDSCPINTRYCDSETIIEIFEEYHDALLKIEQASHLFCLYWLDKADRSKLQGISKLDGKNRGVFSTRTPNRPNPIGIGIVTLNKIIGNKLFVSGLDCLNGTLLIDVKPYISENDSFLDARINQDKAV</sequence>
<dbReference type="GO" id="GO:0004018">
    <property type="term" value="F:N6-(1,2-dicarboxyethyl)AMP AMP-lyase (fumarate-forming) activity"/>
    <property type="evidence" value="ECO:0007669"/>
    <property type="project" value="TreeGrafter"/>
</dbReference>
<dbReference type="InterPro" id="IPR036414">
    <property type="entry name" value="YaeB_N_sf"/>
</dbReference>
<protein>
    <submittedName>
        <fullName evidence="4">tRNA (N6-threonylcarbamoyladenosine(37)-N6)-methyltransferase TrmO</fullName>
    </submittedName>
</protein>
<dbReference type="GO" id="GO:0008168">
    <property type="term" value="F:methyltransferase activity"/>
    <property type="evidence" value="ECO:0007669"/>
    <property type="project" value="UniProtKB-KW"/>
</dbReference>
<dbReference type="InterPro" id="IPR036413">
    <property type="entry name" value="YaeB-like_sf"/>
</dbReference>
<dbReference type="NCBIfam" id="TIGR00104">
    <property type="entry name" value="tRNA_TsaA"/>
    <property type="match status" value="1"/>
</dbReference>
<dbReference type="PROSITE" id="PS51668">
    <property type="entry name" value="TSAA_2"/>
    <property type="match status" value="1"/>
</dbReference>
<dbReference type="Gene3D" id="1.20.200.10">
    <property type="entry name" value="Fumarase/aspartase (Central domain)"/>
    <property type="match status" value="1"/>
</dbReference>
<reference evidence="4" key="1">
    <citation type="submission" date="2018-09" db="EMBL/GenBank/DDBJ databases">
        <authorList>
            <person name="Ashton P.M."/>
            <person name="Dallman T."/>
            <person name="Nair S."/>
            <person name="De Pinna E."/>
            <person name="Peters T."/>
            <person name="Grant K."/>
        </authorList>
    </citation>
    <scope>NUCLEOTIDE SEQUENCE [LARGE SCALE GENOMIC DNA]</scope>
    <source>
        <strain evidence="4">412099</strain>
    </source>
</reference>